<dbReference type="EMBL" id="MDYQ01000099">
    <property type="protein sequence ID" value="PRP82633.1"/>
    <property type="molecule type" value="Genomic_DNA"/>
</dbReference>
<dbReference type="Pfam" id="PF00789">
    <property type="entry name" value="UBX"/>
    <property type="match status" value="1"/>
</dbReference>
<dbReference type="AlphaFoldDB" id="A0A2P6NFA0"/>
<sequence length="468" mass="52921">MLTAQTNIRIATSRYISGRSEIEGKRLWVPPRHWDSDYTAYLGNIALLMIQHEDLGSRLEKRLLSDLRRSLPQSDVSSQPTQSAVQTYPRVSDSSFLSSLTARVTKLEEQNRKQTQLLADKELELLTLRRKQSNSSNASQLQEENRHLREELKQMKKFLDDYGLEWVGSQSDRNSLDDEDDTPTNTTQKPTDEPDRWGWDRTLTGRDWKDLLASVAELNAIAGEGKTLVQTTPRKSQARLVKVDPLKITIFTDGFLLGKLSSFRSFHHEANRLFIRDLLDGYFPYELKDTYPDGIPFDVVDHHLVTYQSHVTSQSPSPTNRRPMAGVGQPTPTTVGREQFLEKLPKVVISANGNVIDMRNSFAGRLGGKRGEEVKKEIDTGVEGREGVTSLRVRLDDETTVSIKLRYGDTIKTLRSHLDPLLKGARKEYELRTTLQTAGFTDLDQTLEAAGLVPNAVVYIRRGSIKPS</sequence>
<evidence type="ECO:0000259" key="3">
    <source>
        <dbReference type="PROSITE" id="PS50033"/>
    </source>
</evidence>
<dbReference type="PANTHER" id="PTHR23333">
    <property type="entry name" value="UBX DOMAIN CONTAINING PROTEIN"/>
    <property type="match status" value="1"/>
</dbReference>
<feature type="compositionally biased region" description="Polar residues" evidence="2">
    <location>
        <begin position="311"/>
        <end position="320"/>
    </location>
</feature>
<accession>A0A2P6NFA0</accession>
<evidence type="ECO:0000313" key="5">
    <source>
        <dbReference type="EMBL" id="PRP82633.1"/>
    </source>
</evidence>
<dbReference type="STRING" id="1890364.A0A2P6NFA0"/>
<dbReference type="SUPFAM" id="SSF102848">
    <property type="entry name" value="NSFL1 (p97 ATPase) cofactor p47, SEP domain"/>
    <property type="match status" value="1"/>
</dbReference>
<keyword evidence="1" id="KW-0175">Coiled coil</keyword>
<evidence type="ECO:0000256" key="2">
    <source>
        <dbReference type="SAM" id="MobiDB-lite"/>
    </source>
</evidence>
<feature type="region of interest" description="Disordered" evidence="2">
    <location>
        <begin position="71"/>
        <end position="90"/>
    </location>
</feature>
<feature type="domain" description="UBX" evidence="3">
    <location>
        <begin position="384"/>
        <end position="460"/>
    </location>
</feature>
<dbReference type="Pfam" id="PF08059">
    <property type="entry name" value="SEP"/>
    <property type="match status" value="1"/>
</dbReference>
<dbReference type="GO" id="GO:0043130">
    <property type="term" value="F:ubiquitin binding"/>
    <property type="evidence" value="ECO:0007669"/>
    <property type="project" value="TreeGrafter"/>
</dbReference>
<dbReference type="PROSITE" id="PS50033">
    <property type="entry name" value="UBX"/>
    <property type="match status" value="1"/>
</dbReference>
<dbReference type="SUPFAM" id="SSF54236">
    <property type="entry name" value="Ubiquitin-like"/>
    <property type="match status" value="1"/>
</dbReference>
<dbReference type="InterPro" id="IPR036241">
    <property type="entry name" value="NSFL1C_SEP_dom_sf"/>
</dbReference>
<gene>
    <name evidence="5" type="ORF">PROFUN_09744</name>
</gene>
<dbReference type="GO" id="GO:0043161">
    <property type="term" value="P:proteasome-mediated ubiquitin-dependent protein catabolic process"/>
    <property type="evidence" value="ECO:0007669"/>
    <property type="project" value="TreeGrafter"/>
</dbReference>
<dbReference type="InterPro" id="IPR012989">
    <property type="entry name" value="SEP_domain"/>
</dbReference>
<evidence type="ECO:0000313" key="6">
    <source>
        <dbReference type="Proteomes" id="UP000241769"/>
    </source>
</evidence>
<feature type="region of interest" description="Disordered" evidence="2">
    <location>
        <begin position="170"/>
        <end position="198"/>
    </location>
</feature>
<feature type="domain" description="SEP" evidence="4">
    <location>
        <begin position="243"/>
        <end position="308"/>
    </location>
</feature>
<proteinExistence type="predicted"/>
<feature type="compositionally biased region" description="Polar residues" evidence="2">
    <location>
        <begin position="71"/>
        <end position="86"/>
    </location>
</feature>
<dbReference type="InParanoid" id="A0A2P6NFA0"/>
<dbReference type="OrthoDB" id="25887at2759"/>
<evidence type="ECO:0000256" key="1">
    <source>
        <dbReference type="SAM" id="Coils"/>
    </source>
</evidence>
<keyword evidence="6" id="KW-1185">Reference proteome</keyword>
<dbReference type="Proteomes" id="UP000241769">
    <property type="component" value="Unassembled WGS sequence"/>
</dbReference>
<evidence type="ECO:0000259" key="4">
    <source>
        <dbReference type="PROSITE" id="PS51399"/>
    </source>
</evidence>
<dbReference type="InterPro" id="IPR029071">
    <property type="entry name" value="Ubiquitin-like_domsf"/>
</dbReference>
<protein>
    <submittedName>
        <fullName evidence="5">UBX domain-containing protein 11-like</fullName>
    </submittedName>
</protein>
<reference evidence="5 6" key="1">
    <citation type="journal article" date="2018" name="Genome Biol. Evol.">
        <title>Multiple Roots of Fruiting Body Formation in Amoebozoa.</title>
        <authorList>
            <person name="Hillmann F."/>
            <person name="Forbes G."/>
            <person name="Novohradska S."/>
            <person name="Ferling I."/>
            <person name="Riege K."/>
            <person name="Groth M."/>
            <person name="Westermann M."/>
            <person name="Marz M."/>
            <person name="Spaller T."/>
            <person name="Winckler T."/>
            <person name="Schaap P."/>
            <person name="Glockner G."/>
        </authorList>
    </citation>
    <scope>NUCLEOTIDE SEQUENCE [LARGE SCALE GENOMIC DNA]</scope>
    <source>
        <strain evidence="5 6">Jena</strain>
    </source>
</reference>
<organism evidence="5 6">
    <name type="scientific">Planoprotostelium fungivorum</name>
    <dbReference type="NCBI Taxonomy" id="1890364"/>
    <lineage>
        <taxon>Eukaryota</taxon>
        <taxon>Amoebozoa</taxon>
        <taxon>Evosea</taxon>
        <taxon>Variosea</taxon>
        <taxon>Cavosteliida</taxon>
        <taxon>Cavosteliaceae</taxon>
        <taxon>Planoprotostelium</taxon>
    </lineage>
</organism>
<name>A0A2P6NFA0_9EUKA</name>
<dbReference type="Gene3D" id="3.30.420.210">
    <property type="entry name" value="SEP domain"/>
    <property type="match status" value="1"/>
</dbReference>
<dbReference type="PROSITE" id="PS51399">
    <property type="entry name" value="SEP"/>
    <property type="match status" value="1"/>
</dbReference>
<feature type="coiled-coil region" evidence="1">
    <location>
        <begin position="97"/>
        <end position="161"/>
    </location>
</feature>
<feature type="region of interest" description="Disordered" evidence="2">
    <location>
        <begin position="311"/>
        <end position="333"/>
    </location>
</feature>
<comment type="caution">
    <text evidence="5">The sequence shown here is derived from an EMBL/GenBank/DDBJ whole genome shotgun (WGS) entry which is preliminary data.</text>
</comment>
<dbReference type="Gene3D" id="3.10.20.90">
    <property type="entry name" value="Phosphatidylinositol 3-kinase Catalytic Subunit, Chain A, domain 1"/>
    <property type="match status" value="1"/>
</dbReference>
<dbReference type="InterPro" id="IPR001012">
    <property type="entry name" value="UBX_dom"/>
</dbReference>
<dbReference type="PANTHER" id="PTHR23333:SF4">
    <property type="entry name" value="UBX DOMAIN-CONTAINING PROTEIN 11"/>
    <property type="match status" value="1"/>
</dbReference>